<dbReference type="STRING" id="68775.A0A5C3LM60"/>
<reference evidence="5 6" key="1">
    <citation type="journal article" date="2019" name="Nat. Ecol. Evol.">
        <title>Megaphylogeny resolves global patterns of mushroom evolution.</title>
        <authorList>
            <person name="Varga T."/>
            <person name="Krizsan K."/>
            <person name="Foldi C."/>
            <person name="Dima B."/>
            <person name="Sanchez-Garcia M."/>
            <person name="Sanchez-Ramirez S."/>
            <person name="Szollosi G.J."/>
            <person name="Szarkandi J.G."/>
            <person name="Papp V."/>
            <person name="Albert L."/>
            <person name="Andreopoulos W."/>
            <person name="Angelini C."/>
            <person name="Antonin V."/>
            <person name="Barry K.W."/>
            <person name="Bougher N.L."/>
            <person name="Buchanan P."/>
            <person name="Buyck B."/>
            <person name="Bense V."/>
            <person name="Catcheside P."/>
            <person name="Chovatia M."/>
            <person name="Cooper J."/>
            <person name="Damon W."/>
            <person name="Desjardin D."/>
            <person name="Finy P."/>
            <person name="Geml J."/>
            <person name="Haridas S."/>
            <person name="Hughes K."/>
            <person name="Justo A."/>
            <person name="Karasinski D."/>
            <person name="Kautmanova I."/>
            <person name="Kiss B."/>
            <person name="Kocsube S."/>
            <person name="Kotiranta H."/>
            <person name="LaButti K.M."/>
            <person name="Lechner B.E."/>
            <person name="Liimatainen K."/>
            <person name="Lipzen A."/>
            <person name="Lukacs Z."/>
            <person name="Mihaltcheva S."/>
            <person name="Morgado L.N."/>
            <person name="Niskanen T."/>
            <person name="Noordeloos M.E."/>
            <person name="Ohm R.A."/>
            <person name="Ortiz-Santana B."/>
            <person name="Ovrebo C."/>
            <person name="Racz N."/>
            <person name="Riley R."/>
            <person name="Savchenko A."/>
            <person name="Shiryaev A."/>
            <person name="Soop K."/>
            <person name="Spirin V."/>
            <person name="Szebenyi C."/>
            <person name="Tomsovsky M."/>
            <person name="Tulloss R.E."/>
            <person name="Uehling J."/>
            <person name="Grigoriev I.V."/>
            <person name="Vagvolgyi C."/>
            <person name="Papp T."/>
            <person name="Martin F.M."/>
            <person name="Miettinen O."/>
            <person name="Hibbett D.S."/>
            <person name="Nagy L.G."/>
        </authorList>
    </citation>
    <scope>NUCLEOTIDE SEQUENCE [LARGE SCALE GENOMIC DNA]</scope>
    <source>
        <strain evidence="5 6">CBS 166.37</strain>
    </source>
</reference>
<feature type="transmembrane region" description="Helical" evidence="4">
    <location>
        <begin position="41"/>
        <end position="62"/>
    </location>
</feature>
<evidence type="ECO:0000313" key="5">
    <source>
        <dbReference type="EMBL" id="TFK33353.1"/>
    </source>
</evidence>
<protein>
    <submittedName>
        <fullName evidence="5">Uncharacterized protein</fullName>
    </submittedName>
</protein>
<proteinExistence type="predicted"/>
<accession>A0A5C3LM60</accession>
<keyword evidence="2 4" id="KW-1133">Transmembrane helix</keyword>
<evidence type="ECO:0000256" key="4">
    <source>
        <dbReference type="SAM" id="Phobius"/>
    </source>
</evidence>
<sequence>MRNASLEKVLNQAKKRSDKSVNSPARLVQVLVKDGDDVRNLISVVGTLTLVAVAIVPVFAATMGVQTRVGKCEMKNKRTREEVARVITIPSPTFMASVPWLSEDLPNAA</sequence>
<keyword evidence="3 4" id="KW-0472">Membrane</keyword>
<dbReference type="GO" id="GO:0005524">
    <property type="term" value="F:ATP binding"/>
    <property type="evidence" value="ECO:0007669"/>
    <property type="project" value="InterPro"/>
</dbReference>
<dbReference type="InterPro" id="IPR036640">
    <property type="entry name" value="ABC1_TM_sf"/>
</dbReference>
<dbReference type="Gene3D" id="1.20.1560.10">
    <property type="entry name" value="ABC transporter type 1, transmembrane domain"/>
    <property type="match status" value="1"/>
</dbReference>
<dbReference type="EMBL" id="ML213650">
    <property type="protein sequence ID" value="TFK33353.1"/>
    <property type="molecule type" value="Genomic_DNA"/>
</dbReference>
<keyword evidence="1 4" id="KW-0812">Transmembrane</keyword>
<evidence type="ECO:0000256" key="2">
    <source>
        <dbReference type="ARBA" id="ARBA00022989"/>
    </source>
</evidence>
<dbReference type="OrthoDB" id="6500128at2759"/>
<dbReference type="GO" id="GO:0016020">
    <property type="term" value="C:membrane"/>
    <property type="evidence" value="ECO:0007669"/>
    <property type="project" value="InterPro"/>
</dbReference>
<gene>
    <name evidence="5" type="ORF">BDQ12DRAFT_727885</name>
</gene>
<feature type="transmembrane region" description="Helical" evidence="4">
    <location>
        <begin position="83"/>
        <end position="102"/>
    </location>
</feature>
<organism evidence="5 6">
    <name type="scientific">Crucibulum laeve</name>
    <dbReference type="NCBI Taxonomy" id="68775"/>
    <lineage>
        <taxon>Eukaryota</taxon>
        <taxon>Fungi</taxon>
        <taxon>Dikarya</taxon>
        <taxon>Basidiomycota</taxon>
        <taxon>Agaricomycotina</taxon>
        <taxon>Agaricomycetes</taxon>
        <taxon>Agaricomycetidae</taxon>
        <taxon>Agaricales</taxon>
        <taxon>Agaricineae</taxon>
        <taxon>Nidulariaceae</taxon>
        <taxon>Crucibulum</taxon>
    </lineage>
</organism>
<keyword evidence="6" id="KW-1185">Reference proteome</keyword>
<evidence type="ECO:0000256" key="1">
    <source>
        <dbReference type="ARBA" id="ARBA00022692"/>
    </source>
</evidence>
<name>A0A5C3LM60_9AGAR</name>
<dbReference type="Proteomes" id="UP000308652">
    <property type="component" value="Unassembled WGS sequence"/>
</dbReference>
<evidence type="ECO:0000313" key="6">
    <source>
        <dbReference type="Proteomes" id="UP000308652"/>
    </source>
</evidence>
<dbReference type="AlphaFoldDB" id="A0A5C3LM60"/>
<evidence type="ECO:0000256" key="3">
    <source>
        <dbReference type="ARBA" id="ARBA00023136"/>
    </source>
</evidence>